<dbReference type="Pfam" id="PF10137">
    <property type="entry name" value="CAP12-PCTIR_TIR"/>
    <property type="match status" value="1"/>
</dbReference>
<dbReference type="RefSeq" id="WP_073068576.1">
    <property type="nucleotide sequence ID" value="NZ_FQUS01000042.1"/>
</dbReference>
<name>A0A1M5LKV4_9BACT</name>
<evidence type="ECO:0000313" key="4">
    <source>
        <dbReference type="Proteomes" id="UP000184041"/>
    </source>
</evidence>
<feature type="transmembrane region" description="Helical" evidence="1">
    <location>
        <begin position="86"/>
        <end position="106"/>
    </location>
</feature>
<keyword evidence="1" id="KW-1133">Transmembrane helix</keyword>
<dbReference type="AlphaFoldDB" id="A0A1M5LKV4"/>
<protein>
    <submittedName>
        <fullName evidence="3">Predicted nucleotide-binding protein containing TIR-like domain-containing protein</fullName>
    </submittedName>
</protein>
<dbReference type="OrthoDB" id="5497289at2"/>
<evidence type="ECO:0000313" key="3">
    <source>
        <dbReference type="EMBL" id="SHG64993.1"/>
    </source>
</evidence>
<dbReference type="STRING" id="1194090.SAMN05443144_14214"/>
<keyword evidence="1" id="KW-0812">Transmembrane</keyword>
<dbReference type="Proteomes" id="UP000184041">
    <property type="component" value="Unassembled WGS sequence"/>
</dbReference>
<dbReference type="EMBL" id="FQUS01000042">
    <property type="protein sequence ID" value="SHG64993.1"/>
    <property type="molecule type" value="Genomic_DNA"/>
</dbReference>
<evidence type="ECO:0000259" key="2">
    <source>
        <dbReference type="Pfam" id="PF10137"/>
    </source>
</evidence>
<sequence length="236" mass="27008">MERQNKPRVMILSSSEKLSVAYAIQENLDKDAEITVWEHAFTELSKGILETIVDSARDNDYAIFVLADDDISFLRGEKFKTTRDNVILELGIFIGTLGIRSCFMIVPRGIQDHHLPTDLAGLTYATYNNDRSDNNVRAALSPACNKVRKNLFRPIKDISNLKSFDSFQNTKIDWEEMFANCHEVDLLFMGSATWRNYHFDRIENFLSKENSQIRVILPDPNSNYTMKAVGKMLSKA</sequence>
<dbReference type="InterPro" id="IPR019302">
    <property type="entry name" value="CAP12/PCTIR_TIR_dom"/>
</dbReference>
<feature type="domain" description="CD-NTase-associated protein 12/Pycsar effector protein TIR" evidence="2">
    <location>
        <begin position="8"/>
        <end position="129"/>
    </location>
</feature>
<reference evidence="3 4" key="1">
    <citation type="submission" date="2016-11" db="EMBL/GenBank/DDBJ databases">
        <authorList>
            <person name="Jaros S."/>
            <person name="Januszkiewicz K."/>
            <person name="Wedrychowicz H."/>
        </authorList>
    </citation>
    <scope>NUCLEOTIDE SEQUENCE [LARGE SCALE GENOMIC DNA]</scope>
    <source>
        <strain evidence="3 4">DSM 21986</strain>
    </source>
</reference>
<proteinExistence type="predicted"/>
<evidence type="ECO:0000256" key="1">
    <source>
        <dbReference type="SAM" id="Phobius"/>
    </source>
</evidence>
<accession>A0A1M5LKV4</accession>
<keyword evidence="1" id="KW-0472">Membrane</keyword>
<keyword evidence="4" id="KW-1185">Reference proteome</keyword>
<dbReference type="GO" id="GO:0050135">
    <property type="term" value="F:NADP+ nucleosidase activity"/>
    <property type="evidence" value="ECO:0007669"/>
    <property type="project" value="InterPro"/>
</dbReference>
<gene>
    <name evidence="3" type="ORF">SAMN05443144_14214</name>
</gene>
<organism evidence="3 4">
    <name type="scientific">Fodinibius roseus</name>
    <dbReference type="NCBI Taxonomy" id="1194090"/>
    <lineage>
        <taxon>Bacteria</taxon>
        <taxon>Pseudomonadati</taxon>
        <taxon>Balneolota</taxon>
        <taxon>Balneolia</taxon>
        <taxon>Balneolales</taxon>
        <taxon>Balneolaceae</taxon>
        <taxon>Fodinibius</taxon>
    </lineage>
</organism>